<gene>
    <name evidence="1" type="ORF">Fcan01_01604</name>
</gene>
<evidence type="ECO:0000313" key="2">
    <source>
        <dbReference type="Proteomes" id="UP000198287"/>
    </source>
</evidence>
<organism evidence="1 2">
    <name type="scientific">Folsomia candida</name>
    <name type="common">Springtail</name>
    <dbReference type="NCBI Taxonomy" id="158441"/>
    <lineage>
        <taxon>Eukaryota</taxon>
        <taxon>Metazoa</taxon>
        <taxon>Ecdysozoa</taxon>
        <taxon>Arthropoda</taxon>
        <taxon>Hexapoda</taxon>
        <taxon>Collembola</taxon>
        <taxon>Entomobryomorpha</taxon>
        <taxon>Isotomoidea</taxon>
        <taxon>Isotomidae</taxon>
        <taxon>Proisotominae</taxon>
        <taxon>Folsomia</taxon>
    </lineage>
</organism>
<dbReference type="AlphaFoldDB" id="A0A226F217"/>
<protein>
    <submittedName>
        <fullName evidence="1">Uncharacterized protein</fullName>
    </submittedName>
</protein>
<dbReference type="SUPFAM" id="SSF52047">
    <property type="entry name" value="RNI-like"/>
    <property type="match status" value="1"/>
</dbReference>
<dbReference type="Proteomes" id="UP000198287">
    <property type="component" value="Unassembled WGS sequence"/>
</dbReference>
<proteinExistence type="predicted"/>
<evidence type="ECO:0000313" key="1">
    <source>
        <dbReference type="EMBL" id="OXA63829.1"/>
    </source>
</evidence>
<accession>A0A226F217</accession>
<reference evidence="1 2" key="1">
    <citation type="submission" date="2015-12" db="EMBL/GenBank/DDBJ databases">
        <title>The genome of Folsomia candida.</title>
        <authorList>
            <person name="Faddeeva A."/>
            <person name="Derks M.F."/>
            <person name="Anvar Y."/>
            <person name="Smit S."/>
            <person name="Van Straalen N."/>
            <person name="Roelofs D."/>
        </authorList>
    </citation>
    <scope>NUCLEOTIDE SEQUENCE [LARGE SCALE GENOMIC DNA]</scope>
    <source>
        <strain evidence="1 2">VU population</strain>
        <tissue evidence="1">Whole body</tissue>
    </source>
</reference>
<name>A0A226F217_FOLCA</name>
<comment type="caution">
    <text evidence="1">The sequence shown here is derived from an EMBL/GenBank/DDBJ whole genome shotgun (WGS) entry which is preliminary data.</text>
</comment>
<keyword evidence="2" id="KW-1185">Reference proteome</keyword>
<sequence>MTDDIERNISQKSVFENQEILTKILSNVRPQLQDYRLVCRTWNDVIVLRLLPKRVKLSFNFEPRSYVNRRSHFEAQVVRVQNLRIQNFCVMLSPRNLPREAITDINWFMSNFGAQMKSVDLTFWLINPASYVMLGNICKKLVSIEEMILKVTISHDLSKWPGPLEPVKKVGFKTVDLSKGCVEQPLVLNLMKLFPNAERLTIFPPKFCCHAYSCLSRGLIQLPKLREAHLWLDEGSVEKSVKILDGLALLSNNLERLELEYFPGFEKKLGTALEKVLTRYGPSLRVLRLGGLKGATNTNDDEPVQLCFPRFPMLRRFKICVDYGGQLAATEAQLKFKFPSDKIITYANDFPMLEDLEIDTDFGETGPPSDPFPGYVAEAFLPNVVMIKRNTCVKIKRAEFNIPEEWMQTRNASWGKTFLEKFQHAFPNASLIPMEKLVAWIGRERI</sequence>
<dbReference type="EMBL" id="LNIX01000001">
    <property type="protein sequence ID" value="OXA63829.1"/>
    <property type="molecule type" value="Genomic_DNA"/>
</dbReference>